<dbReference type="InterPro" id="IPR021109">
    <property type="entry name" value="Peptidase_aspartic_dom_sf"/>
</dbReference>
<dbReference type="InterPro" id="IPR043128">
    <property type="entry name" value="Rev_trsase/Diguanyl_cyclase"/>
</dbReference>
<dbReference type="FunFam" id="3.30.70.270:FF:000020">
    <property type="entry name" value="Transposon Tf2-6 polyprotein-like Protein"/>
    <property type="match status" value="1"/>
</dbReference>
<dbReference type="OMA" id="ANINICQ"/>
<dbReference type="Pfam" id="PF17919">
    <property type="entry name" value="RT_RNaseH_2"/>
    <property type="match status" value="1"/>
</dbReference>
<name>A0A0C2IAG7_THEKT</name>
<dbReference type="InterPro" id="IPR041577">
    <property type="entry name" value="RT_RNaseH_2"/>
</dbReference>
<dbReference type="InterPro" id="IPR043502">
    <property type="entry name" value="DNA/RNA_pol_sf"/>
</dbReference>
<gene>
    <name evidence="2" type="ORF">RF11_15312</name>
</gene>
<dbReference type="InterPro" id="IPR050951">
    <property type="entry name" value="Retrovirus_Pol_polyprotein"/>
</dbReference>
<organism evidence="2 3">
    <name type="scientific">Thelohanellus kitauei</name>
    <name type="common">Myxosporean</name>
    <dbReference type="NCBI Taxonomy" id="669202"/>
    <lineage>
        <taxon>Eukaryota</taxon>
        <taxon>Metazoa</taxon>
        <taxon>Cnidaria</taxon>
        <taxon>Myxozoa</taxon>
        <taxon>Myxosporea</taxon>
        <taxon>Bivalvulida</taxon>
        <taxon>Platysporina</taxon>
        <taxon>Myxobolidae</taxon>
        <taxon>Thelohanellus</taxon>
    </lineage>
</organism>
<dbReference type="SUPFAM" id="SSF56672">
    <property type="entry name" value="DNA/RNA polymerases"/>
    <property type="match status" value="1"/>
</dbReference>
<dbReference type="FunFam" id="3.10.20.370:FF:000001">
    <property type="entry name" value="Retrovirus-related Pol polyprotein from transposon 17.6-like protein"/>
    <property type="match status" value="1"/>
</dbReference>
<dbReference type="Gene3D" id="2.40.70.10">
    <property type="entry name" value="Acid Proteases"/>
    <property type="match status" value="1"/>
</dbReference>
<dbReference type="Pfam" id="PF00078">
    <property type="entry name" value="RVT_1"/>
    <property type="match status" value="1"/>
</dbReference>
<evidence type="ECO:0000313" key="2">
    <source>
        <dbReference type="EMBL" id="KII62323.1"/>
    </source>
</evidence>
<dbReference type="Proteomes" id="UP000031668">
    <property type="component" value="Unassembled WGS sequence"/>
</dbReference>
<dbReference type="SUPFAM" id="SSF50630">
    <property type="entry name" value="Acid proteases"/>
    <property type="match status" value="1"/>
</dbReference>
<sequence length="588" mass="66411">MAAVCLKFGKARVVRQKENINTIDSEQSNDNIFDLAYNRVFSYNHSYPCSKINGRYLIVLNINGEKVRMLVNTGASVSCVGPALWRRFGEPKLSRAPILIGYSKNVIGTLGMVKVTVECKNKKEVLSLVITKTSDWPVFGLNWMNKLGINLTLNTLESSDNLHDGKLKHILSKYASIFETNKDGITNHTASIRLTEDAIPLLHRPRRVPLGIKTAVDKELERLVDNGVIERVDPVNEKLIWACPIVNISKKNGGVRICGDFRCTLNRHIIIPPYPFPSFDDVIEKVRGGETFSVLDLKDAYLQLPLDEASKSLACISTHSGYYRYRRLPFGLSSAPMIFQATIDSILQGIPNIACYLDDIIVTGRNHMEHLNNLEEVFKRMSEANINICQAKCQFMKEEVDFLGHKINKNGIHPIESKIESIQKLPFPNNVKELKAFLGSVSYYSRFIPMLHDLTKKGMKWIWGKEHQTLFEHIKNVLSSQLALKHFDEKRPIIVATDASSVGVGAVMLQLNEANEEVPVICFSRTLDSAEQRYSVTEKEALALVFAVKKLHYYLYGRNFTFITDHKPLERLLSGHHGLSLRASARIS</sequence>
<dbReference type="InterPro" id="IPR000477">
    <property type="entry name" value="RT_dom"/>
</dbReference>
<accession>A0A0C2IAG7</accession>
<keyword evidence="3" id="KW-1185">Reference proteome</keyword>
<dbReference type="CDD" id="cd01647">
    <property type="entry name" value="RT_LTR"/>
    <property type="match status" value="1"/>
</dbReference>
<protein>
    <submittedName>
        <fullName evidence="2">Retrovirus-related Pol polyprotein from transposon 17.6</fullName>
    </submittedName>
</protein>
<evidence type="ECO:0000313" key="3">
    <source>
        <dbReference type="Proteomes" id="UP000031668"/>
    </source>
</evidence>
<proteinExistence type="predicted"/>
<dbReference type="PANTHER" id="PTHR37984">
    <property type="entry name" value="PROTEIN CBG26694"/>
    <property type="match status" value="1"/>
</dbReference>
<comment type="caution">
    <text evidence="2">The sequence shown here is derived from an EMBL/GenBank/DDBJ whole genome shotgun (WGS) entry which is preliminary data.</text>
</comment>
<dbReference type="OrthoDB" id="775972at2759"/>
<dbReference type="CDD" id="cd09274">
    <property type="entry name" value="RNase_HI_RT_Ty3"/>
    <property type="match status" value="1"/>
</dbReference>
<dbReference type="Gene3D" id="3.30.70.270">
    <property type="match status" value="2"/>
</dbReference>
<dbReference type="PROSITE" id="PS50878">
    <property type="entry name" value="RT_POL"/>
    <property type="match status" value="1"/>
</dbReference>
<feature type="domain" description="Reverse transcriptase" evidence="1">
    <location>
        <begin position="229"/>
        <end position="407"/>
    </location>
</feature>
<dbReference type="PANTHER" id="PTHR37984:SF9">
    <property type="entry name" value="INTEGRASE CATALYTIC DOMAIN-CONTAINING PROTEIN"/>
    <property type="match status" value="1"/>
</dbReference>
<dbReference type="AlphaFoldDB" id="A0A0C2IAG7"/>
<dbReference type="EMBL" id="JWZT01005006">
    <property type="protein sequence ID" value="KII62323.1"/>
    <property type="molecule type" value="Genomic_DNA"/>
</dbReference>
<evidence type="ECO:0000259" key="1">
    <source>
        <dbReference type="PROSITE" id="PS50878"/>
    </source>
</evidence>
<reference evidence="2 3" key="1">
    <citation type="journal article" date="2014" name="Genome Biol. Evol.">
        <title>The genome of the myxosporean Thelohanellus kitauei shows adaptations to nutrient acquisition within its fish host.</title>
        <authorList>
            <person name="Yang Y."/>
            <person name="Xiong J."/>
            <person name="Zhou Z."/>
            <person name="Huo F."/>
            <person name="Miao W."/>
            <person name="Ran C."/>
            <person name="Liu Y."/>
            <person name="Zhang J."/>
            <person name="Feng J."/>
            <person name="Wang M."/>
            <person name="Wang M."/>
            <person name="Wang L."/>
            <person name="Yao B."/>
        </authorList>
    </citation>
    <scope>NUCLEOTIDE SEQUENCE [LARGE SCALE GENOMIC DNA]</scope>
    <source>
        <strain evidence="2">Wuqing</strain>
    </source>
</reference>
<dbReference type="Gene3D" id="3.10.10.10">
    <property type="entry name" value="HIV Type 1 Reverse Transcriptase, subunit A, domain 1"/>
    <property type="match status" value="1"/>
</dbReference>